<keyword evidence="2" id="KW-1133">Transmembrane helix</keyword>
<accession>A0ABT4U0X0</accession>
<proteinExistence type="predicted"/>
<gene>
    <name evidence="3" type="ORF">O4J56_08120</name>
</gene>
<feature type="transmembrane region" description="Helical" evidence="2">
    <location>
        <begin position="139"/>
        <end position="164"/>
    </location>
</feature>
<organism evidence="3 4">
    <name type="scientific">Nocardiopsis endophytica</name>
    <dbReference type="NCBI Taxonomy" id="3018445"/>
    <lineage>
        <taxon>Bacteria</taxon>
        <taxon>Bacillati</taxon>
        <taxon>Actinomycetota</taxon>
        <taxon>Actinomycetes</taxon>
        <taxon>Streptosporangiales</taxon>
        <taxon>Nocardiopsidaceae</taxon>
        <taxon>Nocardiopsis</taxon>
    </lineage>
</organism>
<evidence type="ECO:0000313" key="3">
    <source>
        <dbReference type="EMBL" id="MDA2810598.1"/>
    </source>
</evidence>
<evidence type="ECO:0000313" key="4">
    <source>
        <dbReference type="Proteomes" id="UP001527866"/>
    </source>
</evidence>
<feature type="region of interest" description="Disordered" evidence="1">
    <location>
        <begin position="1"/>
        <end position="56"/>
    </location>
</feature>
<evidence type="ECO:0000256" key="1">
    <source>
        <dbReference type="SAM" id="MobiDB-lite"/>
    </source>
</evidence>
<dbReference type="Proteomes" id="UP001527866">
    <property type="component" value="Unassembled WGS sequence"/>
</dbReference>
<dbReference type="RefSeq" id="WP_270684813.1">
    <property type="nucleotide sequence ID" value="NZ_JAQFWQ010000016.1"/>
</dbReference>
<dbReference type="EMBL" id="JAQFWQ010000016">
    <property type="protein sequence ID" value="MDA2810598.1"/>
    <property type="molecule type" value="Genomic_DNA"/>
</dbReference>
<feature type="compositionally biased region" description="Pro residues" evidence="1">
    <location>
        <begin position="17"/>
        <end position="51"/>
    </location>
</feature>
<keyword evidence="2" id="KW-0472">Membrane</keyword>
<feature type="transmembrane region" description="Helical" evidence="2">
    <location>
        <begin position="56"/>
        <end position="78"/>
    </location>
</feature>
<comment type="caution">
    <text evidence="3">The sequence shown here is derived from an EMBL/GenBank/DDBJ whole genome shotgun (WGS) entry which is preliminary data.</text>
</comment>
<feature type="transmembrane region" description="Helical" evidence="2">
    <location>
        <begin position="176"/>
        <end position="200"/>
    </location>
</feature>
<feature type="compositionally biased region" description="Pro residues" evidence="1">
    <location>
        <begin position="1"/>
        <end position="10"/>
    </location>
</feature>
<evidence type="ECO:0000256" key="2">
    <source>
        <dbReference type="SAM" id="Phobius"/>
    </source>
</evidence>
<name>A0ABT4U0X0_9ACTN</name>
<keyword evidence="2" id="KW-0812">Transmembrane</keyword>
<feature type="transmembrane region" description="Helical" evidence="2">
    <location>
        <begin position="109"/>
        <end position="132"/>
    </location>
</feature>
<reference evidence="3 4" key="1">
    <citation type="submission" date="2023-01" db="EMBL/GenBank/DDBJ databases">
        <title>Draft genome sequence of Nocardiopsis sp. RSe5-2 isolated from halophytes.</title>
        <authorList>
            <person name="Duangmal K."/>
            <person name="Chantavorakit T."/>
        </authorList>
    </citation>
    <scope>NUCLEOTIDE SEQUENCE [LARGE SCALE GENOMIC DNA]</scope>
    <source>
        <strain evidence="3 4">RSe5-2</strain>
    </source>
</reference>
<sequence>MANPPPYPPHPHGRPSPQGPPGPGPQPGRPQPPHAAPPPQANPSPQPPSPPKSNGVVRLGGAGLALGALVLFAALPFAPWQVPDDDRYVDAGEGRTWLELLTSGHIENMLGPGLIALSGLFAVLVGVIALIMGRGGTGYLGFGVGLLAALGAGAAGVGSFYFAVINLEYGVDHVLFGTWGLLIAAPVLAVSCVMCLVGGLKTRRPKAHRGRPA</sequence>
<keyword evidence="4" id="KW-1185">Reference proteome</keyword>
<protein>
    <submittedName>
        <fullName evidence="3">Uncharacterized protein</fullName>
    </submittedName>
</protein>